<protein>
    <submittedName>
        <fullName evidence="1">Uncharacterized protein</fullName>
    </submittedName>
</protein>
<evidence type="ECO:0000313" key="2">
    <source>
        <dbReference type="EMBL" id="KRN12502.1"/>
    </source>
</evidence>
<evidence type="ECO:0000313" key="1">
    <source>
        <dbReference type="EMBL" id="CCI86334.1"/>
    </source>
</evidence>
<dbReference type="EMBL" id="AYZO01000012">
    <property type="protein sequence ID" value="KRN12502.1"/>
    <property type="molecule type" value="Genomic_DNA"/>
</dbReference>
<evidence type="ECO:0000313" key="4">
    <source>
        <dbReference type="Proteomes" id="UP000051521"/>
    </source>
</evidence>
<dbReference type="EMBL" id="CAKC01000010">
    <property type="protein sequence ID" value="CCI86334.1"/>
    <property type="molecule type" value="Genomic_DNA"/>
</dbReference>
<dbReference type="PATRIC" id="fig|1423751.3.peg.335"/>
<dbReference type="Proteomes" id="UP000051521">
    <property type="component" value="Unassembled WGS sequence"/>
</dbReference>
<dbReference type="RefSeq" id="WP_008472235.1">
    <property type="nucleotide sequence ID" value="NZ_AYZO01000012.1"/>
</dbReference>
<proteinExistence type="predicted"/>
<dbReference type="OrthoDB" id="9764363at2"/>
<sequence>MIFKGIEDQKIPYEASYDIVKPLVYKLTNQATSVGPNQASITKLGKNKIMITTNQPGAVKMYITRGKAIINGKKYNKVLNVRYNTSRTIPFTTDSFTNW</sequence>
<gene>
    <name evidence="1" type="ORF">BN52_06575</name>
    <name evidence="2" type="ORF">FC38_GL000316</name>
</gene>
<keyword evidence="4" id="KW-1185">Reference proteome</keyword>
<reference evidence="2 4" key="2">
    <citation type="journal article" date="2015" name="Genome Announc.">
        <title>Expanding the biotechnology potential of lactobacilli through comparative genomics of 213 strains and associated genera.</title>
        <authorList>
            <person name="Sun Z."/>
            <person name="Harris H.M."/>
            <person name="McCann A."/>
            <person name="Guo C."/>
            <person name="Argimon S."/>
            <person name="Zhang W."/>
            <person name="Yang X."/>
            <person name="Jeffery I.B."/>
            <person name="Cooney J.C."/>
            <person name="Kagawa T.F."/>
            <person name="Liu W."/>
            <person name="Song Y."/>
            <person name="Salvetti E."/>
            <person name="Wrobel A."/>
            <person name="Rasinkangas P."/>
            <person name="Parkhill J."/>
            <person name="Rea M.C."/>
            <person name="O'Sullivan O."/>
            <person name="Ritari J."/>
            <person name="Douillard F.P."/>
            <person name="Paul Ross R."/>
            <person name="Yang R."/>
            <person name="Briner A.E."/>
            <person name="Felis G.E."/>
            <person name="de Vos W.M."/>
            <person name="Barrangou R."/>
            <person name="Klaenhammer T.R."/>
            <person name="Caufield P.W."/>
            <person name="Cui Y."/>
            <person name="Zhang H."/>
            <person name="O'Toole P.W."/>
        </authorList>
    </citation>
    <scope>NUCLEOTIDE SEQUENCE [LARGE SCALE GENOMIC DNA]</scope>
    <source>
        <strain evidence="2 4">DSM 23908</strain>
    </source>
</reference>
<comment type="caution">
    <text evidence="1">The sequence shown here is derived from an EMBL/GenBank/DDBJ whole genome shotgun (WGS) entry which is preliminary data.</text>
</comment>
<name>I7KMV9_9LACO</name>
<organism evidence="1 3">
    <name type="scientific">Lactobacillus gigeriorum DSM 23908 = CRBIP 24.85</name>
    <dbReference type="NCBI Taxonomy" id="1423751"/>
    <lineage>
        <taxon>Bacteria</taxon>
        <taxon>Bacillati</taxon>
        <taxon>Bacillota</taxon>
        <taxon>Bacilli</taxon>
        <taxon>Lactobacillales</taxon>
        <taxon>Lactobacillaceae</taxon>
        <taxon>Lactobacillus</taxon>
    </lineage>
</organism>
<dbReference type="AlphaFoldDB" id="I7KMV9"/>
<reference evidence="1 3" key="1">
    <citation type="submission" date="2012-06" db="EMBL/GenBank/DDBJ databases">
        <title>Draft genome sequence of Lactobacillus gigeriorum CRBIP 24.85T, isolated from chicken crop.</title>
        <authorList>
            <person name="Cousin S."/>
            <person name="Ma L."/>
            <person name="Creno S."/>
            <person name="Clermont D."/>
            <person name="Loux V."/>
            <person name="Bizet C."/>
            <person name="Bouchier C."/>
        </authorList>
    </citation>
    <scope>NUCLEOTIDE SEQUENCE [LARGE SCALE GENOMIC DNA]</scope>
    <source>
        <strain evidence="3">CRBIP 24.85T</strain>
        <strain evidence="1">Type strain: CRBIP 24.85</strain>
    </source>
</reference>
<accession>I7KMV9</accession>
<evidence type="ECO:0000313" key="3">
    <source>
        <dbReference type="Proteomes" id="UP000009326"/>
    </source>
</evidence>
<dbReference type="STRING" id="1423751.FC38_GL000316"/>
<dbReference type="Proteomes" id="UP000009326">
    <property type="component" value="Unassembled WGS sequence"/>
</dbReference>